<dbReference type="InterPro" id="IPR029062">
    <property type="entry name" value="Class_I_gatase-like"/>
</dbReference>
<proteinExistence type="predicted"/>
<dbReference type="InterPro" id="IPR009962">
    <property type="entry name" value="DUF1488"/>
</dbReference>
<evidence type="ECO:0000313" key="2">
    <source>
        <dbReference type="Proteomes" id="UP000198900"/>
    </source>
</evidence>
<organism evidence="1 2">
    <name type="scientific">Paraburkholderia steynii</name>
    <dbReference type="NCBI Taxonomy" id="1245441"/>
    <lineage>
        <taxon>Bacteria</taxon>
        <taxon>Pseudomonadati</taxon>
        <taxon>Pseudomonadota</taxon>
        <taxon>Betaproteobacteria</taxon>
        <taxon>Burkholderiales</taxon>
        <taxon>Burkholderiaceae</taxon>
        <taxon>Paraburkholderia</taxon>
    </lineage>
</organism>
<dbReference type="AlphaFoldDB" id="A0A7Z7BBP2"/>
<keyword evidence="2" id="KW-1185">Reference proteome</keyword>
<dbReference type="Pfam" id="PF07369">
    <property type="entry name" value="DUF1488"/>
    <property type="match status" value="1"/>
</dbReference>
<dbReference type="Proteomes" id="UP000198900">
    <property type="component" value="Unassembled WGS sequence"/>
</dbReference>
<reference evidence="1" key="1">
    <citation type="submission" date="2016-10" db="EMBL/GenBank/DDBJ databases">
        <authorList>
            <person name="Varghese N."/>
            <person name="Submissions S."/>
        </authorList>
    </citation>
    <scope>NUCLEOTIDE SEQUENCE [LARGE SCALE GENOMIC DNA]</scope>
    <source>
        <strain evidence="1">YR281</strain>
    </source>
</reference>
<gene>
    <name evidence="1" type="ORF">SAMN04487926_12011</name>
</gene>
<dbReference type="RefSeq" id="WP_244186750.1">
    <property type="nucleotide sequence ID" value="NZ_FNDI01000020.1"/>
</dbReference>
<accession>A0A7Z7BBP2</accession>
<name>A0A7Z7BBP2_9BURK</name>
<evidence type="ECO:0008006" key="3">
    <source>
        <dbReference type="Google" id="ProtNLM"/>
    </source>
</evidence>
<dbReference type="EMBL" id="FNDI01000020">
    <property type="protein sequence ID" value="SDI59521.1"/>
    <property type="molecule type" value="Genomic_DNA"/>
</dbReference>
<protein>
    <recommendedName>
        <fullName evidence="3">DUF1488 domain-containing protein</fullName>
    </recommendedName>
</protein>
<dbReference type="SUPFAM" id="SSF160272">
    <property type="entry name" value="Shew3726-like"/>
    <property type="match status" value="1"/>
</dbReference>
<dbReference type="Gene3D" id="3.30.160.140">
    <property type="entry name" value="Shew3726-like"/>
    <property type="match status" value="1"/>
</dbReference>
<dbReference type="InterPro" id="IPR036692">
    <property type="entry name" value="Shew3726-like_sf"/>
</dbReference>
<comment type="caution">
    <text evidence="1">The sequence shown here is derived from an EMBL/GenBank/DDBJ whole genome shotgun (WGS) entry which is preliminary data.</text>
</comment>
<dbReference type="Gene3D" id="3.40.50.880">
    <property type="match status" value="1"/>
</dbReference>
<sequence length="208" mass="22268">MANTVAGCKVAVLALNGFEQAELIEPRRAPMEAGATAHVSSARAAKIRGFRHVDKGDRVDIDATFDPLAPGHSSPSRDGTTTRQCAQGFVMNGIVKVFMPRAAYEDSLMHITFTDDAPVFDGSSLTVRFNACVDGEPVACAISAEALEDHFGADSPLEDALIGAYERGRARIRSVCAEALDQNSGESVILHSGLFRVEGMESDRRLKT</sequence>
<evidence type="ECO:0000313" key="1">
    <source>
        <dbReference type="EMBL" id="SDI59521.1"/>
    </source>
</evidence>